<evidence type="ECO:0000313" key="3">
    <source>
        <dbReference type="Proteomes" id="UP000809910"/>
    </source>
</evidence>
<dbReference type="EMBL" id="JADWVN010000013">
    <property type="protein sequence ID" value="MBL7526416.1"/>
    <property type="molecule type" value="Genomic_DNA"/>
</dbReference>
<reference evidence="2 3" key="1">
    <citation type="submission" date="2020-12" db="EMBL/GenBank/DDBJ databases">
        <title>WGS of Legionella: environmental sample.</title>
        <authorList>
            <person name="Cristino S."/>
            <person name="Girolamini L."/>
            <person name="Salaris S."/>
            <person name="Pascale M.R."/>
            <person name="Mazzotta M."/>
            <person name="Orsini M."/>
            <person name="Grottola A."/>
        </authorList>
    </citation>
    <scope>NUCLEOTIDE SEQUENCE [LARGE SCALE GENOMIC DNA]</scope>
    <source>
        <strain evidence="2 3">30cs62</strain>
    </source>
</reference>
<comment type="caution">
    <text evidence="2">The sequence shown here is derived from an EMBL/GenBank/DDBJ whole genome shotgun (WGS) entry which is preliminary data.</text>
</comment>
<dbReference type="InterPro" id="IPR046612">
    <property type="entry name" value="DUF6671"/>
</dbReference>
<protein>
    <recommendedName>
        <fullName evidence="1">DUF6671 domain-containing protein</fullName>
    </recommendedName>
</protein>
<dbReference type="RefSeq" id="WP_203110392.1">
    <property type="nucleotide sequence ID" value="NZ_JADOBG010000015.1"/>
</dbReference>
<feature type="domain" description="DUF6671" evidence="1">
    <location>
        <begin position="64"/>
        <end position="277"/>
    </location>
</feature>
<dbReference type="Proteomes" id="UP000809910">
    <property type="component" value="Unassembled WGS sequence"/>
</dbReference>
<evidence type="ECO:0000259" key="1">
    <source>
        <dbReference type="Pfam" id="PF20376"/>
    </source>
</evidence>
<evidence type="ECO:0000313" key="2">
    <source>
        <dbReference type="EMBL" id="MBL7526416.1"/>
    </source>
</evidence>
<name>A0ABS1WAM9_9GAMM</name>
<keyword evidence="3" id="KW-1185">Reference proteome</keyword>
<proteinExistence type="predicted"/>
<gene>
    <name evidence="2" type="ORF">I5282_07500</name>
</gene>
<organism evidence="2 3">
    <name type="scientific">Legionella bononiensis</name>
    <dbReference type="NCBI Taxonomy" id="2793102"/>
    <lineage>
        <taxon>Bacteria</taxon>
        <taxon>Pseudomonadati</taxon>
        <taxon>Pseudomonadota</taxon>
        <taxon>Gammaproteobacteria</taxon>
        <taxon>Legionellales</taxon>
        <taxon>Legionellaceae</taxon>
        <taxon>Legionella</taxon>
    </lineage>
</organism>
<sequence length="277" mass="31344">MYYKNQHVLLASKHEKEQAIAEPFMKRLSCTLNVHDFDTDQFGTFTGEIARTLSPYETCLLKAKTAAKRYNYRLAVASEGSFGPHPAFPFVPSDHELMVFIDREHDWIIAEQLVSQKTNYAMLTVNKNTDIDAFLKQVHFPTHALIVQTSSDNRVVAKGINNLEHLTHHLALGFKNEKELLLATDMRAMMNPTRMTVIGELADKLTQRIANLCVRCECPGFGFKSTKGTLPCSLCGSPTSLYEEEVWGCIACQHQEYKMRKDGLLKADPAYCDYCNP</sequence>
<accession>A0ABS1WAM9</accession>
<dbReference type="Pfam" id="PF20376">
    <property type="entry name" value="DUF6671"/>
    <property type="match status" value="1"/>
</dbReference>